<evidence type="ECO:0000313" key="5">
    <source>
        <dbReference type="Proteomes" id="UP000004386"/>
    </source>
</evidence>
<dbReference type="GO" id="GO:0005737">
    <property type="term" value="C:cytoplasm"/>
    <property type="evidence" value="ECO:0007669"/>
    <property type="project" value="TreeGrafter"/>
</dbReference>
<proteinExistence type="predicted"/>
<dbReference type="InterPro" id="IPR036188">
    <property type="entry name" value="FAD/NAD-bd_sf"/>
</dbReference>
<dbReference type="InterPro" id="IPR006076">
    <property type="entry name" value="FAD-dep_OxRdtase"/>
</dbReference>
<dbReference type="AlphaFoldDB" id="C4WPK4"/>
<dbReference type="Pfam" id="PF01266">
    <property type="entry name" value="DAO"/>
    <property type="match status" value="1"/>
</dbReference>
<dbReference type="Proteomes" id="UP000004386">
    <property type="component" value="Unassembled WGS sequence"/>
</dbReference>
<gene>
    <name evidence="4" type="ORF">OINT_2000588</name>
</gene>
<organism evidence="4 5">
    <name type="scientific">Brucella intermedia LMG 3301</name>
    <dbReference type="NCBI Taxonomy" id="641118"/>
    <lineage>
        <taxon>Bacteria</taxon>
        <taxon>Pseudomonadati</taxon>
        <taxon>Pseudomonadota</taxon>
        <taxon>Alphaproteobacteria</taxon>
        <taxon>Hyphomicrobiales</taxon>
        <taxon>Brucellaceae</taxon>
        <taxon>Brucella/Ochrobactrum group</taxon>
        <taxon>Brucella</taxon>
    </lineage>
</organism>
<dbReference type="HOGENOM" id="CLU_007884_3_3_5"/>
<reference evidence="4 5" key="1">
    <citation type="submission" date="2009-05" db="EMBL/GenBank/DDBJ databases">
        <authorList>
            <person name="Setubal J.C."/>
            <person name="Boyle S."/>
            <person name="Crasta O.R."/>
            <person name="Gillespie J.J."/>
            <person name="Kenyon R.W."/>
            <person name="Lu J."/>
            <person name="Mane S."/>
            <person name="Nagrani S."/>
            <person name="Shallom J.M."/>
            <person name="Shallom S."/>
            <person name="Shukla M."/>
            <person name="Snyder E.E."/>
            <person name="Sobral B.W."/>
            <person name="Wattam A.R."/>
            <person name="Will R."/>
            <person name="Williams K."/>
            <person name="Yoo H."/>
            <person name="Munk C."/>
            <person name="Tapia R."/>
            <person name="Green L."/>
            <person name="Rogers Y."/>
            <person name="Detter J.C."/>
            <person name="Bruce D."/>
            <person name="Brettin T.S."/>
            <person name="Tsolis R."/>
        </authorList>
    </citation>
    <scope>NUCLEOTIDE SEQUENCE [LARGE SCALE GENOMIC DNA]</scope>
    <source>
        <strain evidence="4 5">LMG 3301</strain>
    </source>
</reference>
<dbReference type="PANTHER" id="PTHR13847:SF281">
    <property type="entry name" value="FAD DEPENDENT OXIDOREDUCTASE DOMAIN-CONTAINING PROTEIN"/>
    <property type="match status" value="1"/>
</dbReference>
<dbReference type="EMBL" id="ACQA01000002">
    <property type="protein sequence ID" value="EEQ93435.1"/>
    <property type="molecule type" value="Genomic_DNA"/>
</dbReference>
<dbReference type="PANTHER" id="PTHR13847">
    <property type="entry name" value="SARCOSINE DEHYDROGENASE-RELATED"/>
    <property type="match status" value="1"/>
</dbReference>
<accession>C4WPK4</accession>
<dbReference type="Gene3D" id="3.50.50.60">
    <property type="entry name" value="FAD/NAD(P)-binding domain"/>
    <property type="match status" value="1"/>
</dbReference>
<comment type="caution">
    <text evidence="4">The sequence shown here is derived from an EMBL/GenBank/DDBJ whole genome shotgun (WGS) entry which is preliminary data.</text>
</comment>
<dbReference type="SUPFAM" id="SSF51905">
    <property type="entry name" value="FAD/NAD(P)-binding domain"/>
    <property type="match status" value="1"/>
</dbReference>
<name>C4WPK4_9HYPH</name>
<dbReference type="GO" id="GO:0016491">
    <property type="term" value="F:oxidoreductase activity"/>
    <property type="evidence" value="ECO:0007669"/>
    <property type="project" value="UniProtKB-KW"/>
</dbReference>
<evidence type="ECO:0000256" key="1">
    <source>
        <dbReference type="ARBA" id="ARBA00023002"/>
    </source>
</evidence>
<evidence type="ECO:0000259" key="3">
    <source>
        <dbReference type="Pfam" id="PF01266"/>
    </source>
</evidence>
<evidence type="ECO:0000256" key="2">
    <source>
        <dbReference type="SAM" id="MobiDB-lite"/>
    </source>
</evidence>
<dbReference type="Gene3D" id="3.30.9.10">
    <property type="entry name" value="D-Amino Acid Oxidase, subunit A, domain 2"/>
    <property type="match status" value="1"/>
</dbReference>
<keyword evidence="1" id="KW-0560">Oxidoreductase</keyword>
<evidence type="ECO:0000313" key="4">
    <source>
        <dbReference type="EMBL" id="EEQ93435.1"/>
    </source>
</evidence>
<feature type="domain" description="FAD dependent oxidoreductase" evidence="3">
    <location>
        <begin position="69"/>
        <end position="431"/>
    </location>
</feature>
<feature type="region of interest" description="Disordered" evidence="2">
    <location>
        <begin position="18"/>
        <end position="38"/>
    </location>
</feature>
<protein>
    <submittedName>
        <fullName evidence="4">FAD dependent oxidoreductase</fullName>
    </submittedName>
</protein>
<sequence length="476" mass="52867">MSVGELEDRHMDTHTLNSFSATEPFDPAYDPVVSKTPGQGRDYAPTYWIGTAGSAPEDDGPIRGDVDADVVIVGSGYTGLSAAIHLARDHGVKATVLEANGVAWGCSTRNGGQAQISAGRLKRSQWIERWGVDVARKLHREIAEGFDLFRSLIAEPEIDCDPQDGGHLYIAHRDKVLPSLEKESRLLNEVFGYRTRMVSRDEIHRDFIRDQEARGAMYEPDGMGIHAAKLAFGYLRLARKLGAKVHTSSPVLSCRKNGNVFHLNTPNGTVKARQVCFATAGYTSPGLHPLTRYRLMPVLSNSIVTRPLTAEEIEACGPKTGIPLTDTRTLRHYYRFLPDGRMQIGSRSAITGADAPNPKHYDLLLSGLYRKFPALKGIKIDYSWWGWVDVSHDMMPRIYRPDPSQEIYYAMGYGGNGVMYSAQAGRRVAQLMTGGGQGLDLPIFTSELPSYGMLTPFRRIGQRAMYRWYALKDEVL</sequence>